<keyword evidence="2" id="KW-1185">Reference proteome</keyword>
<sequence>MLIWKGKNADQRLFWSRAHSDGSWRDQQQVRYFATNRGGIGAASDGRLTARAAWRGADDDSRIWTAGWYGDGWSDQQTPVDAPRTEDRPALAFHDDRTVMAWRGVGPDQTIWFSENLGPQRVAGGQASSTHGPALASYGGLLYMAWKGSGGDQGLYWTTYDGHTWAQPRPFPGGSTHGPALAASPQALFLVWKGSGNDAGIWHAEFQNGRWSAQRPAPGGTSTGPSAAYVGNTVITAWKGVGADARMWTCRNFREPQIAVANGAFGTSDTPAVVSTFVTEL</sequence>
<organism evidence="1 2">
    <name type="scientific">Frankia torreyi</name>
    <dbReference type="NCBI Taxonomy" id="1856"/>
    <lineage>
        <taxon>Bacteria</taxon>
        <taxon>Bacillati</taxon>
        <taxon>Actinomycetota</taxon>
        <taxon>Actinomycetes</taxon>
        <taxon>Frankiales</taxon>
        <taxon>Frankiaceae</taxon>
        <taxon>Frankia</taxon>
    </lineage>
</organism>
<protein>
    <submittedName>
        <fullName evidence="1">Uncharacterized protein</fullName>
    </submittedName>
</protein>
<dbReference type="SUPFAM" id="SSF89372">
    <property type="entry name" value="Fucose-specific lectin"/>
    <property type="match status" value="1"/>
</dbReference>
<dbReference type="EMBL" id="JYFN01000034">
    <property type="protein sequence ID" value="KJE21588.1"/>
    <property type="molecule type" value="Genomic_DNA"/>
</dbReference>
<comment type="caution">
    <text evidence="1">The sequence shown here is derived from an EMBL/GenBank/DDBJ whole genome shotgun (WGS) entry which is preliminary data.</text>
</comment>
<name>A0A0D8BBD6_9ACTN</name>
<accession>A0A0D8BBD6</accession>
<dbReference type="Proteomes" id="UP000032545">
    <property type="component" value="Unassembled WGS sequence"/>
</dbReference>
<proteinExistence type="predicted"/>
<dbReference type="AlphaFoldDB" id="A0A0D8BBD6"/>
<evidence type="ECO:0000313" key="1">
    <source>
        <dbReference type="EMBL" id="KJE21588.1"/>
    </source>
</evidence>
<evidence type="ECO:0000313" key="2">
    <source>
        <dbReference type="Proteomes" id="UP000032545"/>
    </source>
</evidence>
<reference evidence="1 2" key="2">
    <citation type="journal article" date="2016" name="Genome Announc.">
        <title>Permanent Draft Genome Sequences for Two Variants of Frankia sp. Strain CpI1, the First Frankia Strain Isolated from Root Nodules of Comptonia peregrina.</title>
        <authorList>
            <person name="Oshone R."/>
            <person name="Hurst S.G.IV."/>
            <person name="Abebe-Akele F."/>
            <person name="Simpson S."/>
            <person name="Morris K."/>
            <person name="Thomas W.K."/>
            <person name="Tisa L.S."/>
        </authorList>
    </citation>
    <scope>NUCLEOTIDE SEQUENCE [LARGE SCALE GENOMIC DNA]</scope>
    <source>
        <strain evidence="2">CpI1-S</strain>
    </source>
</reference>
<gene>
    <name evidence="1" type="ORF">FF36_04045</name>
</gene>
<reference evidence="2" key="1">
    <citation type="submission" date="2015-02" db="EMBL/GenBank/DDBJ databases">
        <title>Draft Genome of Frankia sp. CpI1-S.</title>
        <authorList>
            <person name="Oshone R.T."/>
            <person name="Ngom M."/>
            <person name="Ghodhbane-Gtari F."/>
            <person name="Gtari M."/>
            <person name="Morris K."/>
            <person name="Thomas K."/>
            <person name="Sen A."/>
            <person name="Tisa L.S."/>
        </authorList>
    </citation>
    <scope>NUCLEOTIDE SEQUENCE [LARGE SCALE GENOMIC DNA]</scope>
    <source>
        <strain evidence="2">CpI1-S</strain>
    </source>
</reference>
<dbReference type="PATRIC" id="fig|1502723.3.peg.3746"/>